<dbReference type="PANTHER" id="PTHR23026:SF125">
    <property type="entry name" value="OXYGEN-INSENSITIVE NAD(P)H NITROREDUCTASE"/>
    <property type="match status" value="1"/>
</dbReference>
<dbReference type="PANTHER" id="PTHR23026">
    <property type="entry name" value="NADPH NITROREDUCTASE"/>
    <property type="match status" value="1"/>
</dbReference>
<dbReference type="EMBL" id="FNAF01000002">
    <property type="protein sequence ID" value="SDD29039.1"/>
    <property type="molecule type" value="Genomic_DNA"/>
</dbReference>
<reference evidence="3 4" key="1">
    <citation type="submission" date="2016-10" db="EMBL/GenBank/DDBJ databases">
        <authorList>
            <person name="de Groot N.N."/>
        </authorList>
    </citation>
    <scope>NUCLEOTIDE SEQUENCE [LARGE SCALE GENOMIC DNA]</scope>
    <source>
        <strain evidence="3 4">DSM 20475</strain>
    </source>
</reference>
<evidence type="ECO:0000256" key="1">
    <source>
        <dbReference type="ARBA" id="ARBA00023027"/>
    </source>
</evidence>
<organism evidence="3 4">
    <name type="scientific">Peptococcus niger</name>
    <dbReference type="NCBI Taxonomy" id="2741"/>
    <lineage>
        <taxon>Bacteria</taxon>
        <taxon>Bacillati</taxon>
        <taxon>Bacillota</taxon>
        <taxon>Clostridia</taxon>
        <taxon>Eubacteriales</taxon>
        <taxon>Peptococcaceae</taxon>
        <taxon>Peptococcus</taxon>
    </lineage>
</organism>
<keyword evidence="4" id="KW-1185">Reference proteome</keyword>
<proteinExistence type="predicted"/>
<dbReference type="AlphaFoldDB" id="A0A1G6TJ34"/>
<evidence type="ECO:0000259" key="2">
    <source>
        <dbReference type="Pfam" id="PF00881"/>
    </source>
</evidence>
<feature type="domain" description="Nitroreductase" evidence="2">
    <location>
        <begin position="9"/>
        <end position="154"/>
    </location>
</feature>
<dbReference type="Gene3D" id="3.40.109.10">
    <property type="entry name" value="NADH Oxidase"/>
    <property type="match status" value="1"/>
</dbReference>
<dbReference type="GO" id="GO:0005829">
    <property type="term" value="C:cytosol"/>
    <property type="evidence" value="ECO:0007669"/>
    <property type="project" value="TreeGrafter"/>
</dbReference>
<dbReference type="RefSeq" id="WP_091791183.1">
    <property type="nucleotide sequence ID" value="NZ_FNAF01000002.1"/>
</dbReference>
<dbReference type="Proteomes" id="UP000198995">
    <property type="component" value="Unassembled WGS sequence"/>
</dbReference>
<gene>
    <name evidence="3" type="ORF">SAMN04489866_102162</name>
</gene>
<accession>A0A1G6TJ34</accession>
<dbReference type="InterPro" id="IPR050627">
    <property type="entry name" value="Nitroreductase/BluB"/>
</dbReference>
<dbReference type="GO" id="GO:0046857">
    <property type="term" value="F:oxidoreductase activity, acting on other nitrogenous compounds as donors, with NAD or NADP as acceptor"/>
    <property type="evidence" value="ECO:0007669"/>
    <property type="project" value="TreeGrafter"/>
</dbReference>
<dbReference type="STRING" id="2741.SAMN04489866_102162"/>
<dbReference type="InterPro" id="IPR000415">
    <property type="entry name" value="Nitroreductase-like"/>
</dbReference>
<dbReference type="Pfam" id="PF00881">
    <property type="entry name" value="Nitroreductase"/>
    <property type="match status" value="1"/>
</dbReference>
<dbReference type="SUPFAM" id="SSF55469">
    <property type="entry name" value="FMN-dependent nitroreductase-like"/>
    <property type="match status" value="1"/>
</dbReference>
<dbReference type="InterPro" id="IPR029479">
    <property type="entry name" value="Nitroreductase"/>
</dbReference>
<protein>
    <submittedName>
        <fullName evidence="3">Nitroreductase</fullName>
    </submittedName>
</protein>
<evidence type="ECO:0000313" key="4">
    <source>
        <dbReference type="Proteomes" id="UP000198995"/>
    </source>
</evidence>
<name>A0A1G6TJ34_PEPNI</name>
<dbReference type="GO" id="GO:0046256">
    <property type="term" value="P:2,4,6-trinitrotoluene catabolic process"/>
    <property type="evidence" value="ECO:0007669"/>
    <property type="project" value="TreeGrafter"/>
</dbReference>
<evidence type="ECO:0000313" key="3">
    <source>
        <dbReference type="EMBL" id="SDD29039.1"/>
    </source>
</evidence>
<dbReference type="OrthoDB" id="9812105at2"/>
<sequence>MTSAYESLLTRRSVRAYEDRQVPEDLLQKVLAAGLYAPTARDNQLPMMVVVQNEETLADLEKLNAEAMTGGKGSPFYGAPTCIVVLADPEQKNWLQDGSLVMGNLLNAAHALGLGACWINRAMEVFDRPEGKAYLKKWGVPEHYRGVGNCILGYAKGDLPQPHARKEGRIKRA</sequence>
<keyword evidence="1" id="KW-0520">NAD</keyword>